<protein>
    <submittedName>
        <fullName evidence="1">Uncharacterized protein</fullName>
    </submittedName>
</protein>
<organism evidence="1 2">
    <name type="scientific">Paratrimastix pyriformis</name>
    <dbReference type="NCBI Taxonomy" id="342808"/>
    <lineage>
        <taxon>Eukaryota</taxon>
        <taxon>Metamonada</taxon>
        <taxon>Preaxostyla</taxon>
        <taxon>Paratrimastigidae</taxon>
        <taxon>Paratrimastix</taxon>
    </lineage>
</organism>
<name>A0ABQ8UEI2_9EUKA</name>
<evidence type="ECO:0000313" key="1">
    <source>
        <dbReference type="EMBL" id="KAJ4456271.1"/>
    </source>
</evidence>
<accession>A0ABQ8UEI2</accession>
<comment type="caution">
    <text evidence="1">The sequence shown here is derived from an EMBL/GenBank/DDBJ whole genome shotgun (WGS) entry which is preliminary data.</text>
</comment>
<dbReference type="Proteomes" id="UP001141327">
    <property type="component" value="Unassembled WGS sequence"/>
</dbReference>
<reference evidence="1" key="1">
    <citation type="journal article" date="2022" name="bioRxiv">
        <title>Genomics of Preaxostyla Flagellates Illuminates Evolutionary Transitions and the Path Towards Mitochondrial Loss.</title>
        <authorList>
            <person name="Novak L.V.F."/>
            <person name="Treitli S.C."/>
            <person name="Pyrih J."/>
            <person name="Halakuc P."/>
            <person name="Pipaliya S.V."/>
            <person name="Vacek V."/>
            <person name="Brzon O."/>
            <person name="Soukal P."/>
            <person name="Eme L."/>
            <person name="Dacks J.B."/>
            <person name="Karnkowska A."/>
            <person name="Elias M."/>
            <person name="Hampl V."/>
        </authorList>
    </citation>
    <scope>NUCLEOTIDE SEQUENCE</scope>
    <source>
        <strain evidence="1">RCP-MX</strain>
    </source>
</reference>
<gene>
    <name evidence="1" type="ORF">PAPYR_8567</name>
</gene>
<evidence type="ECO:0000313" key="2">
    <source>
        <dbReference type="Proteomes" id="UP001141327"/>
    </source>
</evidence>
<keyword evidence="2" id="KW-1185">Reference proteome</keyword>
<dbReference type="EMBL" id="JAPMOS010000076">
    <property type="protein sequence ID" value="KAJ4456271.1"/>
    <property type="molecule type" value="Genomic_DNA"/>
</dbReference>
<proteinExistence type="predicted"/>
<sequence length="61" mass="7110">MRATSCINVMDLVAILDKYKEVGTMSFMMHKKALSKQPKRKEVDQVIKQLKESIKRDADRQ</sequence>